<dbReference type="InterPro" id="IPR012924">
    <property type="entry name" value="TfuA_core"/>
</dbReference>
<dbReference type="AlphaFoldDB" id="A0AAW9U1B8"/>
<organism evidence="2 3">
    <name type="scientific">Rhizobium meliloti</name>
    <name type="common">Ensifer meliloti</name>
    <name type="synonym">Sinorhizobium meliloti</name>
    <dbReference type="NCBI Taxonomy" id="382"/>
    <lineage>
        <taxon>Bacteria</taxon>
        <taxon>Pseudomonadati</taxon>
        <taxon>Pseudomonadota</taxon>
        <taxon>Alphaproteobacteria</taxon>
        <taxon>Hyphomicrobiales</taxon>
        <taxon>Rhizobiaceae</taxon>
        <taxon>Sinorhizobium/Ensifer group</taxon>
        <taxon>Sinorhizobium</taxon>
    </lineage>
</organism>
<dbReference type="Pfam" id="PF07812">
    <property type="entry name" value="TfuA"/>
    <property type="match status" value="1"/>
</dbReference>
<gene>
    <name evidence="2" type="ORF">GHK53_36405</name>
</gene>
<evidence type="ECO:0000259" key="1">
    <source>
        <dbReference type="Pfam" id="PF07812"/>
    </source>
</evidence>
<comment type="caution">
    <text evidence="2">The sequence shown here is derived from an EMBL/GenBank/DDBJ whole genome shotgun (WGS) entry which is preliminary data.</text>
</comment>
<evidence type="ECO:0000313" key="3">
    <source>
        <dbReference type="Proteomes" id="UP000429484"/>
    </source>
</evidence>
<proteinExistence type="predicted"/>
<dbReference type="EMBL" id="WISR01000292">
    <property type="protein sequence ID" value="MQW38074.1"/>
    <property type="molecule type" value="Genomic_DNA"/>
</dbReference>
<name>A0AAW9U1B8_RHIML</name>
<sequence length="381" mass="41235">MRPAIQQERVPGDLPPTKTATLKMADRVTVFVGPSLGQDRPTSPGIDVDYRAPASQGDFIAAAVELPKAMVLIDGYFEHVPAVHHKEILWALDQGIPVYGASSIGALRAAELSRFGMIGVGKIYQSFESGELERDDEVALVHGPAELHYKPLSEPLVNIRSTLSFAIDARVIDEHFAESLINRAKAVFYPERTFGRLLSELDSQADLVQAERLASWLPSGRRDQKRMDALACIVRAASNLQKSSNECGRSGSGFVFTNAFAQLLLCTATGLPLGSRVARALVQLSADTIAGLSSASVATGAAALVLDRATRGPVPLRSLGETVKSFLEHVPGGDIGTWMKSRNLDLDTLSLILEDLARIDRSSDAAEDLLYRVIHSRLKIR</sequence>
<accession>A0AAW9U1B8</accession>
<reference evidence="2 3" key="1">
    <citation type="journal article" date="2013" name="Genome Biol.">
        <title>Comparative genomics of the core and accessory genomes of 48 Sinorhizobium strains comprising five genospecies.</title>
        <authorList>
            <person name="Sugawara M."/>
            <person name="Epstein B."/>
            <person name="Badgley B.D."/>
            <person name="Unno T."/>
            <person name="Xu L."/>
            <person name="Reese J."/>
            <person name="Gyaneshwar P."/>
            <person name="Denny R."/>
            <person name="Mudge J."/>
            <person name="Bharti A.K."/>
            <person name="Farmer A.D."/>
            <person name="May G.D."/>
            <person name="Woodward J.E."/>
            <person name="Medigue C."/>
            <person name="Vallenet D."/>
            <person name="Lajus A."/>
            <person name="Rouy Z."/>
            <person name="Martinez-Vaz B."/>
            <person name="Tiffin P."/>
            <person name="Young N.D."/>
            <person name="Sadowsky M.J."/>
        </authorList>
    </citation>
    <scope>NUCLEOTIDE SEQUENCE [LARGE SCALE GENOMIC DNA]</scope>
    <source>
        <strain evidence="2 3">N6B1</strain>
    </source>
</reference>
<dbReference type="Proteomes" id="UP000429484">
    <property type="component" value="Unassembled WGS sequence"/>
</dbReference>
<protein>
    <submittedName>
        <fullName evidence="2">TfuA-like core domain-containing protein</fullName>
    </submittedName>
</protein>
<evidence type="ECO:0000313" key="2">
    <source>
        <dbReference type="EMBL" id="MQW38074.1"/>
    </source>
</evidence>
<feature type="domain" description="TfuA-like core" evidence="1">
    <location>
        <begin position="74"/>
        <end position="193"/>
    </location>
</feature>